<dbReference type="EMBL" id="JAMSKV010000001">
    <property type="protein sequence ID" value="MCQ8277057.1"/>
    <property type="molecule type" value="Genomic_DNA"/>
</dbReference>
<comment type="cofactor">
    <cofactor evidence="10">
        <name>Mg(2+)</name>
        <dbReference type="ChEBI" id="CHEBI:18420"/>
    </cofactor>
</comment>
<feature type="binding site" evidence="10">
    <location>
        <position position="289"/>
    </location>
    <ligand>
        <name>K(+)</name>
        <dbReference type="ChEBI" id="CHEBI:29103"/>
    </ligand>
</feature>
<dbReference type="Gene3D" id="3.40.1190.20">
    <property type="match status" value="1"/>
</dbReference>
<evidence type="ECO:0000256" key="7">
    <source>
        <dbReference type="ARBA" id="ARBA00022842"/>
    </source>
</evidence>
<dbReference type="PANTHER" id="PTHR10584:SF166">
    <property type="entry name" value="RIBOKINASE"/>
    <property type="match status" value="1"/>
</dbReference>
<evidence type="ECO:0000256" key="10">
    <source>
        <dbReference type="HAMAP-Rule" id="MF_01987"/>
    </source>
</evidence>
<feature type="binding site" evidence="10">
    <location>
        <begin position="253"/>
        <end position="254"/>
    </location>
    <ligand>
        <name>ATP</name>
        <dbReference type="ChEBI" id="CHEBI:30616"/>
    </ligand>
</feature>
<dbReference type="InterPro" id="IPR002139">
    <property type="entry name" value="Ribo/fructo_kinase"/>
</dbReference>
<dbReference type="Proteomes" id="UP001524587">
    <property type="component" value="Unassembled WGS sequence"/>
</dbReference>
<keyword evidence="6 10" id="KW-0067">ATP-binding</keyword>
<keyword evidence="9 10" id="KW-0119">Carbohydrate metabolism</keyword>
<comment type="subunit">
    <text evidence="10">Homodimer.</text>
</comment>
<name>A0ABT1W2G8_9PROT</name>
<dbReference type="GO" id="GO:0004747">
    <property type="term" value="F:ribokinase activity"/>
    <property type="evidence" value="ECO:0007669"/>
    <property type="project" value="UniProtKB-EC"/>
</dbReference>
<feature type="active site" description="Proton acceptor" evidence="10">
    <location>
        <position position="254"/>
    </location>
</feature>
<dbReference type="Pfam" id="PF00294">
    <property type="entry name" value="PfkB"/>
    <property type="match status" value="1"/>
</dbReference>
<evidence type="ECO:0000313" key="12">
    <source>
        <dbReference type="EMBL" id="MCQ8277057.1"/>
    </source>
</evidence>
<dbReference type="HAMAP" id="MF_01987">
    <property type="entry name" value="Ribokinase"/>
    <property type="match status" value="1"/>
</dbReference>
<reference evidence="12 13" key="1">
    <citation type="submission" date="2022-06" db="EMBL/GenBank/DDBJ databases">
        <title>Endosaccharibacter gen. nov., sp. nov., endophytic bacteria isolated from sugarcane.</title>
        <authorList>
            <person name="Pitiwittayakul N."/>
            <person name="Yukphan P."/>
            <person name="Charoenyingcharoen P."/>
            <person name="Tanasupawat S."/>
        </authorList>
    </citation>
    <scope>NUCLEOTIDE SEQUENCE [LARGE SCALE GENOMIC DNA]</scope>
    <source>
        <strain evidence="12 13">KSS8</strain>
    </source>
</reference>
<keyword evidence="3 10" id="KW-0479">Metal-binding</keyword>
<comment type="caution">
    <text evidence="12">The sequence shown here is derived from an EMBL/GenBank/DDBJ whole genome shotgun (WGS) entry which is preliminary data.</text>
</comment>
<organism evidence="12 13">
    <name type="scientific">Endosaccharibacter trunci</name>
    <dbReference type="NCBI Taxonomy" id="2812733"/>
    <lineage>
        <taxon>Bacteria</taxon>
        <taxon>Pseudomonadati</taxon>
        <taxon>Pseudomonadota</taxon>
        <taxon>Alphaproteobacteria</taxon>
        <taxon>Acetobacterales</taxon>
        <taxon>Acetobacteraceae</taxon>
        <taxon>Endosaccharibacter</taxon>
    </lineage>
</organism>
<dbReference type="InterPro" id="IPR011611">
    <property type="entry name" value="PfkB_dom"/>
</dbReference>
<protein>
    <recommendedName>
        <fullName evidence="10">Deoxyribokinase</fullName>
        <shortName evidence="10">dRK</shortName>
        <ecNumber evidence="10">2.7.1.229</ecNumber>
    </recommendedName>
    <alternativeName>
        <fullName evidence="10">ATP:2-deoxy-D-ribose 5-phosphotransferase</fullName>
    </alternativeName>
</protein>
<evidence type="ECO:0000256" key="5">
    <source>
        <dbReference type="ARBA" id="ARBA00022777"/>
    </source>
</evidence>
<feature type="binding site" evidence="10">
    <location>
        <position position="250"/>
    </location>
    <ligand>
        <name>K(+)</name>
        <dbReference type="ChEBI" id="CHEBI:29103"/>
    </ligand>
</feature>
<keyword evidence="7 10" id="KW-0460">Magnesium</keyword>
<evidence type="ECO:0000256" key="2">
    <source>
        <dbReference type="ARBA" id="ARBA00022679"/>
    </source>
</evidence>
<comment type="catalytic activity">
    <reaction evidence="10">
        <text>2-deoxy-D-ribose + ATP = 2-deoxy-D-ribose 5-phosphate + ADP + H(+)</text>
        <dbReference type="Rhea" id="RHEA:30871"/>
        <dbReference type="ChEBI" id="CHEBI:15378"/>
        <dbReference type="ChEBI" id="CHEBI:30616"/>
        <dbReference type="ChEBI" id="CHEBI:62877"/>
        <dbReference type="ChEBI" id="CHEBI:90761"/>
        <dbReference type="ChEBI" id="CHEBI:456216"/>
        <dbReference type="EC" id="2.7.1.229"/>
    </reaction>
</comment>
<dbReference type="NCBIfam" id="TIGR02152">
    <property type="entry name" value="D_ribokin_bact"/>
    <property type="match status" value="1"/>
</dbReference>
<evidence type="ECO:0000256" key="9">
    <source>
        <dbReference type="ARBA" id="ARBA00023277"/>
    </source>
</evidence>
<feature type="binding site" evidence="10">
    <location>
        <position position="284"/>
    </location>
    <ligand>
        <name>K(+)</name>
        <dbReference type="ChEBI" id="CHEBI:29103"/>
    </ligand>
</feature>
<feature type="site" description="Important for substrate specificity" evidence="10">
    <location>
        <position position="12"/>
    </location>
</feature>
<feature type="binding site" evidence="10">
    <location>
        <position position="254"/>
    </location>
    <ligand>
        <name>substrate</name>
    </ligand>
</feature>
<evidence type="ECO:0000256" key="4">
    <source>
        <dbReference type="ARBA" id="ARBA00022741"/>
    </source>
</evidence>
<feature type="binding site" evidence="10">
    <location>
        <begin position="222"/>
        <end position="227"/>
    </location>
    <ligand>
        <name>ATP</name>
        <dbReference type="ChEBI" id="CHEBI:30616"/>
    </ligand>
</feature>
<keyword evidence="5 10" id="KW-0418">Kinase</keyword>
<dbReference type="InterPro" id="IPR002173">
    <property type="entry name" value="Carboh/pur_kinase_PfkB_CS"/>
</dbReference>
<dbReference type="PANTHER" id="PTHR10584">
    <property type="entry name" value="SUGAR KINASE"/>
    <property type="match status" value="1"/>
</dbReference>
<evidence type="ECO:0000259" key="11">
    <source>
        <dbReference type="Pfam" id="PF00294"/>
    </source>
</evidence>
<proteinExistence type="inferred from homology"/>
<dbReference type="InterPro" id="IPR029056">
    <property type="entry name" value="Ribokinase-like"/>
</dbReference>
<evidence type="ECO:0000313" key="13">
    <source>
        <dbReference type="Proteomes" id="UP001524587"/>
    </source>
</evidence>
<sequence>MSGMIGVVGSNMVDLVTTIGRMPAWGETLEAPGFAMGFGGKGANQAVAAARLGASVMMVTRVGDDLFGGDVKNNLERNGVDVRHVRTAPGAANGVAPIFIDPNGENAILIVKGANDHLSPADVDAASSDLARCGLIVLQLEVPLETVYHTIDWARREGISVLLNPAPANPDLDLDRVKDVAFFMPNQTELALLTGRETETVEQATEAAQLLLARGMGTVVVTLGGDGALLVTPDGVEHLPPVRVQARDTSGAGDAFIGAFAAHFMGGLALRPALREATRYAALSVTRSGTQASFAGAAEFAGFDPQRER</sequence>
<dbReference type="InterPro" id="IPR011877">
    <property type="entry name" value="Ribokinase"/>
</dbReference>
<dbReference type="SUPFAM" id="SSF53613">
    <property type="entry name" value="Ribokinase-like"/>
    <property type="match status" value="1"/>
</dbReference>
<keyword evidence="10" id="KW-0963">Cytoplasm</keyword>
<feature type="binding site" evidence="10">
    <location>
        <position position="287"/>
    </location>
    <ligand>
        <name>K(+)</name>
        <dbReference type="ChEBI" id="CHEBI:29103"/>
    </ligand>
</feature>
<dbReference type="RefSeq" id="WP_422862499.1">
    <property type="nucleotide sequence ID" value="NZ_JAMSKV010000001.1"/>
</dbReference>
<feature type="binding site" evidence="10">
    <location>
        <position position="248"/>
    </location>
    <ligand>
        <name>K(+)</name>
        <dbReference type="ChEBI" id="CHEBI:29103"/>
    </ligand>
</feature>
<keyword evidence="2 10" id="KW-0808">Transferase</keyword>
<comment type="similarity">
    <text evidence="10">Belongs to the carbohydrate kinase PfkB family. Deoxyribokinase subfamily.</text>
</comment>
<evidence type="ECO:0000256" key="3">
    <source>
        <dbReference type="ARBA" id="ARBA00022723"/>
    </source>
</evidence>
<keyword evidence="8 10" id="KW-0630">Potassium</keyword>
<keyword evidence="4 10" id="KW-0547">Nucleotide-binding</keyword>
<comment type="function">
    <text evidence="10">Catalyzes the ATP-dependent phosphorylation of 2-deoxy-D-ribose to 2-deoxy-D-ribose 5-phosphate (dRib-5P), allowing the use of deoxyribose as the sole carbon source.</text>
</comment>
<gene>
    <name evidence="12" type="primary">rbsK</name>
    <name evidence="10" type="synonym">deoK</name>
    <name evidence="12" type="ORF">NFI95_01155</name>
</gene>
<feature type="binding site" evidence="10">
    <location>
        <position position="141"/>
    </location>
    <ligand>
        <name>substrate</name>
    </ligand>
</feature>
<feature type="binding site" evidence="10">
    <location>
        <begin position="40"/>
        <end position="44"/>
    </location>
    <ligand>
        <name>substrate</name>
    </ligand>
</feature>
<comment type="subcellular location">
    <subcellularLocation>
        <location evidence="10">Cytoplasm</location>
    </subcellularLocation>
</comment>
<comment type="similarity">
    <text evidence="1">Belongs to the carbohydrate kinase pfkB family.</text>
</comment>
<feature type="binding site" evidence="10">
    <location>
        <position position="186"/>
    </location>
    <ligand>
        <name>ATP</name>
        <dbReference type="ChEBI" id="CHEBI:30616"/>
    </ligand>
</feature>
<feature type="domain" description="Carbohydrate kinase PfkB" evidence="11">
    <location>
        <begin position="7"/>
        <end position="293"/>
    </location>
</feature>
<dbReference type="PRINTS" id="PR00990">
    <property type="entry name" value="RIBOKINASE"/>
</dbReference>
<dbReference type="CDD" id="cd01174">
    <property type="entry name" value="ribokinase"/>
    <property type="match status" value="1"/>
</dbReference>
<comment type="caution">
    <text evidence="10">Lacks conserved residue(s) required for the propagation of feature annotation.</text>
</comment>
<dbReference type="PROSITE" id="PS00584">
    <property type="entry name" value="PFKB_KINASES_2"/>
    <property type="match status" value="1"/>
</dbReference>
<feature type="binding site" evidence="10">
    <location>
        <begin position="12"/>
        <end position="14"/>
    </location>
    <ligand>
        <name>substrate</name>
    </ligand>
</feature>
<accession>A0ABT1W2G8</accession>
<dbReference type="EC" id="2.7.1.229" evidence="10"/>
<evidence type="ECO:0000256" key="8">
    <source>
        <dbReference type="ARBA" id="ARBA00022958"/>
    </source>
</evidence>
<keyword evidence="13" id="KW-1185">Reference proteome</keyword>
<feature type="binding site" evidence="10">
    <location>
        <position position="293"/>
    </location>
    <ligand>
        <name>K(+)</name>
        <dbReference type="ChEBI" id="CHEBI:29103"/>
    </ligand>
</feature>
<evidence type="ECO:0000256" key="1">
    <source>
        <dbReference type="ARBA" id="ARBA00005380"/>
    </source>
</evidence>
<evidence type="ECO:0000256" key="6">
    <source>
        <dbReference type="ARBA" id="ARBA00022840"/>
    </source>
</evidence>